<dbReference type="GO" id="GO:0003714">
    <property type="term" value="F:transcription corepressor activity"/>
    <property type="evidence" value="ECO:0007669"/>
    <property type="project" value="TreeGrafter"/>
</dbReference>
<dbReference type="AlphaFoldDB" id="J9AAC5"/>
<evidence type="ECO:0000256" key="3">
    <source>
        <dbReference type="ARBA" id="ARBA00023242"/>
    </source>
</evidence>
<dbReference type="Proteomes" id="UP000004810">
    <property type="component" value="Unassembled WGS sequence"/>
</dbReference>
<evidence type="ECO:0000259" key="4">
    <source>
        <dbReference type="PROSITE" id="PS51156"/>
    </source>
</evidence>
<name>J9AAC5_WUCBA</name>
<dbReference type="GO" id="GO:0000118">
    <property type="term" value="C:histone deacetylase complex"/>
    <property type="evidence" value="ECO:0007669"/>
    <property type="project" value="TreeGrafter"/>
</dbReference>
<evidence type="ECO:0000313" key="6">
    <source>
        <dbReference type="Proteomes" id="UP000004810"/>
    </source>
</evidence>
<dbReference type="PANTHER" id="PTHR16089:SF40">
    <property type="entry name" value="SUPPRESSOR OF ACTIVATED EGL-4 PROTEIN 1"/>
    <property type="match status" value="1"/>
</dbReference>
<evidence type="ECO:0000256" key="1">
    <source>
        <dbReference type="ARBA" id="ARBA00023015"/>
    </source>
</evidence>
<dbReference type="GO" id="GO:0006357">
    <property type="term" value="P:regulation of transcription by RNA polymerase II"/>
    <property type="evidence" value="ECO:0007669"/>
    <property type="project" value="TreeGrafter"/>
</dbReference>
<sequence>MKNVMLYRIAMMPFSIVTLSIIWTILLSFVSIRSFVITVQTAADIFFSVEAYELLAYSKAVPRPGRNRELALHLLMENKGNIQEAVLDLMRSDTLDWSQYPIIYNSIYTDTSSWTPEEISFFQDAIYKGEKDFHQVASDVGFTSLFR</sequence>
<keyword evidence="2" id="KW-0804">Transcription</keyword>
<organism evidence="5 6">
    <name type="scientific">Wuchereria bancrofti</name>
    <dbReference type="NCBI Taxonomy" id="6293"/>
    <lineage>
        <taxon>Eukaryota</taxon>
        <taxon>Metazoa</taxon>
        <taxon>Ecdysozoa</taxon>
        <taxon>Nematoda</taxon>
        <taxon>Chromadorea</taxon>
        <taxon>Rhabditida</taxon>
        <taxon>Spirurina</taxon>
        <taxon>Spiruromorpha</taxon>
        <taxon>Filarioidea</taxon>
        <taxon>Onchocercidae</taxon>
        <taxon>Wuchereria</taxon>
    </lineage>
</organism>
<keyword evidence="3" id="KW-0539">Nucleus</keyword>
<dbReference type="GO" id="GO:0005667">
    <property type="term" value="C:transcription regulator complex"/>
    <property type="evidence" value="ECO:0007669"/>
    <property type="project" value="TreeGrafter"/>
</dbReference>
<dbReference type="InterPro" id="IPR000949">
    <property type="entry name" value="ELM2_dom"/>
</dbReference>
<dbReference type="PROSITE" id="PS51156">
    <property type="entry name" value="ELM2"/>
    <property type="match status" value="1"/>
</dbReference>
<proteinExistence type="predicted"/>
<evidence type="ECO:0000256" key="2">
    <source>
        <dbReference type="ARBA" id="ARBA00023163"/>
    </source>
</evidence>
<dbReference type="EMBL" id="ADBV01020114">
    <property type="protein sequence ID" value="EJW70925.1"/>
    <property type="molecule type" value="Genomic_DNA"/>
</dbReference>
<dbReference type="PANTHER" id="PTHR16089">
    <property type="entry name" value="REST COREPRESSOR COREST PROTEIN-RELATED"/>
    <property type="match status" value="1"/>
</dbReference>
<comment type="caution">
    <text evidence="5">The sequence shown here is derived from an EMBL/GenBank/DDBJ whole genome shotgun (WGS) entry which is preliminary data.</text>
</comment>
<gene>
    <name evidence="5" type="ORF">WUBG_18166</name>
</gene>
<protein>
    <recommendedName>
        <fullName evidence="4">ELM2 domain-containing protein</fullName>
    </recommendedName>
</protein>
<dbReference type="InterPro" id="IPR051066">
    <property type="entry name" value="Trans_reg/Corepressor"/>
</dbReference>
<accession>J9AAC5</accession>
<evidence type="ECO:0000313" key="5">
    <source>
        <dbReference type="EMBL" id="EJW70925.1"/>
    </source>
</evidence>
<reference evidence="6" key="1">
    <citation type="submission" date="2012-08" db="EMBL/GenBank/DDBJ databases">
        <title>The Genome Sequence of Wuchereria bancrofti.</title>
        <authorList>
            <person name="Nutman T.B."/>
            <person name="Fink D.L."/>
            <person name="Russ C."/>
            <person name="Young S."/>
            <person name="Zeng Q."/>
            <person name="Koehrsen M."/>
            <person name="Alvarado L."/>
            <person name="Berlin A."/>
            <person name="Chapman S.B."/>
            <person name="Chen Z."/>
            <person name="Freedman E."/>
            <person name="Gellesch M."/>
            <person name="Goldberg J."/>
            <person name="Griggs A."/>
            <person name="Gujja S."/>
            <person name="Heilman E.R."/>
            <person name="Heiman D."/>
            <person name="Hepburn T."/>
            <person name="Howarth C."/>
            <person name="Jen D."/>
            <person name="Larson L."/>
            <person name="Lewis B."/>
            <person name="Mehta T."/>
            <person name="Park D."/>
            <person name="Pearson M."/>
            <person name="Roberts A."/>
            <person name="Saif S."/>
            <person name="Shea T."/>
            <person name="Shenoy N."/>
            <person name="Sisk P."/>
            <person name="Stolte C."/>
            <person name="Sykes S."/>
            <person name="Walk T."/>
            <person name="White J."/>
            <person name="Yandava C."/>
            <person name="Haas B."/>
            <person name="Henn M.R."/>
            <person name="Nusbaum C."/>
            <person name="Birren B."/>
        </authorList>
    </citation>
    <scope>NUCLEOTIDE SEQUENCE [LARGE SCALE GENOMIC DNA]</scope>
    <source>
        <strain evidence="6">NA</strain>
    </source>
</reference>
<keyword evidence="1" id="KW-0805">Transcription regulation</keyword>
<feature type="domain" description="ELM2" evidence="4">
    <location>
        <begin position="1"/>
        <end position="93"/>
    </location>
</feature>